<organism evidence="1 2">
    <name type="scientific">Brachionus plicatilis</name>
    <name type="common">Marine rotifer</name>
    <name type="synonym">Brachionus muelleri</name>
    <dbReference type="NCBI Taxonomy" id="10195"/>
    <lineage>
        <taxon>Eukaryota</taxon>
        <taxon>Metazoa</taxon>
        <taxon>Spiralia</taxon>
        <taxon>Gnathifera</taxon>
        <taxon>Rotifera</taxon>
        <taxon>Eurotatoria</taxon>
        <taxon>Monogononta</taxon>
        <taxon>Pseudotrocha</taxon>
        <taxon>Ploima</taxon>
        <taxon>Brachionidae</taxon>
        <taxon>Brachionus</taxon>
    </lineage>
</organism>
<protein>
    <submittedName>
        <fullName evidence="1">Uncharacterized protein</fullName>
    </submittedName>
</protein>
<dbReference type="EMBL" id="REGN01006003">
    <property type="protein sequence ID" value="RNA11260.1"/>
    <property type="molecule type" value="Genomic_DNA"/>
</dbReference>
<proteinExistence type="predicted"/>
<dbReference type="Proteomes" id="UP000276133">
    <property type="component" value="Unassembled WGS sequence"/>
</dbReference>
<reference evidence="1 2" key="1">
    <citation type="journal article" date="2018" name="Sci. Rep.">
        <title>Genomic signatures of local adaptation to the degree of environmental predictability in rotifers.</title>
        <authorList>
            <person name="Franch-Gras L."/>
            <person name="Hahn C."/>
            <person name="Garcia-Roger E.M."/>
            <person name="Carmona M.J."/>
            <person name="Serra M."/>
            <person name="Gomez A."/>
        </authorList>
    </citation>
    <scope>NUCLEOTIDE SEQUENCE [LARGE SCALE GENOMIC DNA]</scope>
    <source>
        <strain evidence="1">HYR1</strain>
    </source>
</reference>
<evidence type="ECO:0000313" key="2">
    <source>
        <dbReference type="Proteomes" id="UP000276133"/>
    </source>
</evidence>
<gene>
    <name evidence="1" type="ORF">BpHYR1_005920</name>
</gene>
<sequence length="87" mass="10350">MTIKMIFRLIIRRELTIETGLSQYCKLECYTVSLEKIIIKTFFTLLFDHQQVVDRTSSKWRCEQDTAIFAEDLVDESTMSVYLLFKN</sequence>
<name>A0A3M7QIT4_BRAPC</name>
<evidence type="ECO:0000313" key="1">
    <source>
        <dbReference type="EMBL" id="RNA11260.1"/>
    </source>
</evidence>
<keyword evidence="2" id="KW-1185">Reference proteome</keyword>
<comment type="caution">
    <text evidence="1">The sequence shown here is derived from an EMBL/GenBank/DDBJ whole genome shotgun (WGS) entry which is preliminary data.</text>
</comment>
<accession>A0A3M7QIT4</accession>
<dbReference type="AlphaFoldDB" id="A0A3M7QIT4"/>